<keyword evidence="1" id="KW-1133">Transmembrane helix</keyword>
<feature type="signal peptide" evidence="2">
    <location>
        <begin position="1"/>
        <end position="27"/>
    </location>
</feature>
<feature type="transmembrane region" description="Helical" evidence="1">
    <location>
        <begin position="103"/>
        <end position="122"/>
    </location>
</feature>
<accession>I3TGP9</accession>
<keyword evidence="1" id="KW-0472">Membrane</keyword>
<dbReference type="KEGG" id="tmo:TMO_0098"/>
<feature type="transmembrane region" description="Helical" evidence="1">
    <location>
        <begin position="37"/>
        <end position="55"/>
    </location>
</feature>
<evidence type="ECO:0000313" key="4">
    <source>
        <dbReference type="Proteomes" id="UP000005258"/>
    </source>
</evidence>
<keyword evidence="1" id="KW-0812">Transmembrane</keyword>
<feature type="chain" id="PRO_5003680145" description="TonB-dependent receptor" evidence="2">
    <location>
        <begin position="28"/>
        <end position="127"/>
    </location>
</feature>
<evidence type="ECO:0000313" key="3">
    <source>
        <dbReference type="EMBL" id="AFK51937.1"/>
    </source>
</evidence>
<evidence type="ECO:0000256" key="2">
    <source>
        <dbReference type="SAM" id="SignalP"/>
    </source>
</evidence>
<protein>
    <recommendedName>
        <fullName evidence="5">TonB-dependent receptor</fullName>
    </recommendedName>
</protein>
<evidence type="ECO:0008006" key="5">
    <source>
        <dbReference type="Google" id="ProtNLM"/>
    </source>
</evidence>
<dbReference type="RefSeq" id="WP_014743617.1">
    <property type="nucleotide sequence ID" value="NC_017956.1"/>
</dbReference>
<feature type="transmembrane region" description="Helical" evidence="1">
    <location>
        <begin position="67"/>
        <end position="91"/>
    </location>
</feature>
<gene>
    <name evidence="3" type="ordered locus">TMO_0098</name>
</gene>
<dbReference type="Proteomes" id="UP000005258">
    <property type="component" value="Chromosome"/>
</dbReference>
<proteinExistence type="predicted"/>
<dbReference type="AlphaFoldDB" id="I3TGP9"/>
<dbReference type="HOGENOM" id="CLU_150673_0_0_5"/>
<dbReference type="eggNOG" id="COG3278">
    <property type="taxonomic scope" value="Bacteria"/>
</dbReference>
<dbReference type="STRING" id="1110502.TMO_0098"/>
<reference evidence="3 4" key="1">
    <citation type="journal article" date="2012" name="J. Am. Chem. Soc.">
        <title>Bacterial biosynthesis and maturation of the didemnin anti-cancer agents.</title>
        <authorList>
            <person name="Xu Y."/>
            <person name="Kersten R.D."/>
            <person name="Nam S.J."/>
            <person name="Lu L."/>
            <person name="Al-Suwailem A.M."/>
            <person name="Zheng H."/>
            <person name="Fenical W."/>
            <person name="Dorrestein P.C."/>
            <person name="Moore B.S."/>
            <person name="Qian P.Y."/>
        </authorList>
    </citation>
    <scope>NUCLEOTIDE SEQUENCE [LARGE SCALE GENOMIC DNA]</scope>
    <source>
        <strain evidence="3 4">KA081020-065</strain>
    </source>
</reference>
<dbReference type="EMBL" id="CP003236">
    <property type="protein sequence ID" value="AFK51937.1"/>
    <property type="molecule type" value="Genomic_DNA"/>
</dbReference>
<organism evidence="3 4">
    <name type="scientific">Tistrella mobilis (strain KA081020-065)</name>
    <dbReference type="NCBI Taxonomy" id="1110502"/>
    <lineage>
        <taxon>Bacteria</taxon>
        <taxon>Pseudomonadati</taxon>
        <taxon>Pseudomonadota</taxon>
        <taxon>Alphaproteobacteria</taxon>
        <taxon>Geminicoccales</taxon>
        <taxon>Geminicoccaceae</taxon>
        <taxon>Tistrella</taxon>
    </lineage>
</organism>
<sequence length="127" mass="13037">MNALAAFHLRAAAIYVALGMAAGIAMAASQHFEYGPAHGHLNLLGFASSAIYGLVLKDRPDLAATRFAVAHAILAHLGLVVMTIGLTILFSGDVATGEPVAKAGSVLVLLGGLAFIKLVFAATRRSI</sequence>
<dbReference type="PATRIC" id="fig|1110502.3.peg.101"/>
<evidence type="ECO:0000256" key="1">
    <source>
        <dbReference type="SAM" id="Phobius"/>
    </source>
</evidence>
<name>I3TGP9_TISMK</name>
<keyword evidence="4" id="KW-1185">Reference proteome</keyword>
<keyword evidence="2" id="KW-0732">Signal</keyword>